<proteinExistence type="predicted"/>
<dbReference type="SUPFAM" id="SSF54523">
    <property type="entry name" value="Pili subunits"/>
    <property type="match status" value="1"/>
</dbReference>
<protein>
    <submittedName>
        <fullName evidence="10">Prepilin-type N-terminal cleavage/methylation domain-containing protein</fullName>
    </submittedName>
</protein>
<evidence type="ECO:0000256" key="6">
    <source>
        <dbReference type="ARBA" id="ARBA00022989"/>
    </source>
</evidence>
<evidence type="ECO:0000259" key="9">
    <source>
        <dbReference type="Pfam" id="PF12019"/>
    </source>
</evidence>
<keyword evidence="6 8" id="KW-1133">Transmembrane helix</keyword>
<evidence type="ECO:0000256" key="1">
    <source>
        <dbReference type="ARBA" id="ARBA00004377"/>
    </source>
</evidence>
<dbReference type="GO" id="GO:0015628">
    <property type="term" value="P:protein secretion by the type II secretion system"/>
    <property type="evidence" value="ECO:0007669"/>
    <property type="project" value="InterPro"/>
</dbReference>
<dbReference type="NCBIfam" id="TIGR02532">
    <property type="entry name" value="IV_pilin_GFxxxE"/>
    <property type="match status" value="1"/>
</dbReference>
<evidence type="ECO:0000256" key="7">
    <source>
        <dbReference type="ARBA" id="ARBA00023136"/>
    </source>
</evidence>
<dbReference type="Pfam" id="PF07963">
    <property type="entry name" value="N_methyl"/>
    <property type="match status" value="1"/>
</dbReference>
<dbReference type="GO" id="GO:0005886">
    <property type="term" value="C:plasma membrane"/>
    <property type="evidence" value="ECO:0007669"/>
    <property type="project" value="UniProtKB-SubCell"/>
</dbReference>
<keyword evidence="5 8" id="KW-0812">Transmembrane</keyword>
<keyword evidence="7 8" id="KW-0472">Membrane</keyword>
<dbReference type="Gene3D" id="3.55.40.10">
    <property type="entry name" value="minor pseudopilin epsh domain"/>
    <property type="match status" value="1"/>
</dbReference>
<gene>
    <name evidence="10" type="ORF">C7957_10672</name>
</gene>
<reference evidence="10 11" key="1">
    <citation type="submission" date="2019-03" db="EMBL/GenBank/DDBJ databases">
        <title>Subsurface microbial communities from deep shales in Ohio and West Virginia, USA.</title>
        <authorList>
            <person name="Wrighton K."/>
        </authorList>
    </citation>
    <scope>NUCLEOTIDE SEQUENCE [LARGE SCALE GENOMIC DNA]</scope>
    <source>
        <strain evidence="10 11">MSL 7</strain>
    </source>
</reference>
<keyword evidence="2" id="KW-1003">Cell membrane</keyword>
<dbReference type="GO" id="GO:0015627">
    <property type="term" value="C:type II protein secretion system complex"/>
    <property type="evidence" value="ECO:0007669"/>
    <property type="project" value="InterPro"/>
</dbReference>
<dbReference type="AlphaFoldDB" id="A0A4R6SBX4"/>
<dbReference type="InterPro" id="IPR045584">
    <property type="entry name" value="Pilin-like"/>
</dbReference>
<feature type="transmembrane region" description="Helical" evidence="8">
    <location>
        <begin position="6"/>
        <end position="27"/>
    </location>
</feature>
<evidence type="ECO:0000313" key="11">
    <source>
        <dbReference type="Proteomes" id="UP000295176"/>
    </source>
</evidence>
<dbReference type="RefSeq" id="WP_133530010.1">
    <property type="nucleotide sequence ID" value="NZ_SNXX01000006.1"/>
</dbReference>
<evidence type="ECO:0000256" key="5">
    <source>
        <dbReference type="ARBA" id="ARBA00022692"/>
    </source>
</evidence>
<dbReference type="EMBL" id="SNXX01000006">
    <property type="protein sequence ID" value="TDP96977.1"/>
    <property type="molecule type" value="Genomic_DNA"/>
</dbReference>
<evidence type="ECO:0000256" key="3">
    <source>
        <dbReference type="ARBA" id="ARBA00022481"/>
    </source>
</evidence>
<dbReference type="InterPro" id="IPR012902">
    <property type="entry name" value="N_methyl_site"/>
</dbReference>
<keyword evidence="4" id="KW-0997">Cell inner membrane</keyword>
<organism evidence="10 11">
    <name type="scientific">Halanaerobium saccharolyticum</name>
    <dbReference type="NCBI Taxonomy" id="43595"/>
    <lineage>
        <taxon>Bacteria</taxon>
        <taxon>Bacillati</taxon>
        <taxon>Bacillota</taxon>
        <taxon>Clostridia</taxon>
        <taxon>Halanaerobiales</taxon>
        <taxon>Halanaerobiaceae</taxon>
        <taxon>Halanaerobium</taxon>
    </lineage>
</organism>
<comment type="subcellular location">
    <subcellularLocation>
        <location evidence="1">Cell inner membrane</location>
        <topology evidence="1">Single-pass membrane protein</topology>
    </subcellularLocation>
</comment>
<keyword evidence="3" id="KW-0488">Methylation</keyword>
<feature type="domain" description="General secretion pathway GspH" evidence="9">
    <location>
        <begin position="41"/>
        <end position="154"/>
    </location>
</feature>
<evidence type="ECO:0000256" key="8">
    <source>
        <dbReference type="SAM" id="Phobius"/>
    </source>
</evidence>
<dbReference type="Pfam" id="PF12019">
    <property type="entry name" value="GspH"/>
    <property type="match status" value="1"/>
</dbReference>
<name>A0A4R6SBX4_9FIRM</name>
<evidence type="ECO:0000256" key="2">
    <source>
        <dbReference type="ARBA" id="ARBA00022475"/>
    </source>
</evidence>
<evidence type="ECO:0000256" key="4">
    <source>
        <dbReference type="ARBA" id="ARBA00022519"/>
    </source>
</evidence>
<dbReference type="InterPro" id="IPR022346">
    <property type="entry name" value="T2SS_GspH"/>
</dbReference>
<sequence>MKAEQGFTLIEVLLVITVMGILFSVSYQPQFKNGFKIEQEIESLAADLRWARNKAILDNQTYIFRIYTIKESADKNKIPYYLYVKEDGRKIIKKKGYYSAGLILYKTLSLKVVEGDYYEWIRFNNTATARGGTVALAEAKIGAQKYSITVNQLGRVRIEK</sequence>
<evidence type="ECO:0000313" key="10">
    <source>
        <dbReference type="EMBL" id="TDP96977.1"/>
    </source>
</evidence>
<dbReference type="Proteomes" id="UP000295176">
    <property type="component" value="Unassembled WGS sequence"/>
</dbReference>
<comment type="caution">
    <text evidence="10">The sequence shown here is derived from an EMBL/GenBank/DDBJ whole genome shotgun (WGS) entry which is preliminary data.</text>
</comment>
<accession>A0A4R6SBX4</accession>